<name>A0A8J2PUT0_9HEXA</name>
<keyword evidence="6 10" id="KW-1133">Transmembrane helix</keyword>
<evidence type="ECO:0000256" key="6">
    <source>
        <dbReference type="ARBA" id="ARBA00022989"/>
    </source>
</evidence>
<keyword evidence="9 10" id="KW-0275">Fatty acid biosynthesis</keyword>
<feature type="transmembrane region" description="Helical" evidence="10">
    <location>
        <begin position="185"/>
        <end position="204"/>
    </location>
</feature>
<comment type="similarity">
    <text evidence="10">Belongs to the ELO family.</text>
</comment>
<accession>A0A8J2PUT0</accession>
<evidence type="ECO:0000256" key="3">
    <source>
        <dbReference type="ARBA" id="ARBA00022679"/>
    </source>
</evidence>
<dbReference type="OrthoDB" id="10259681at2759"/>
<keyword evidence="12" id="KW-1185">Reference proteome</keyword>
<feature type="transmembrane region" description="Helical" evidence="10">
    <location>
        <begin position="147"/>
        <end position="170"/>
    </location>
</feature>
<evidence type="ECO:0000256" key="9">
    <source>
        <dbReference type="ARBA" id="ARBA00023160"/>
    </source>
</evidence>
<comment type="subcellular location">
    <subcellularLocation>
        <location evidence="1">Membrane</location>
        <topology evidence="1">Multi-pass membrane protein</topology>
    </subcellularLocation>
</comment>
<dbReference type="Pfam" id="PF01151">
    <property type="entry name" value="ELO"/>
    <property type="match status" value="1"/>
</dbReference>
<dbReference type="AlphaFoldDB" id="A0A8J2PUT0"/>
<feature type="transmembrane region" description="Helical" evidence="10">
    <location>
        <begin position="63"/>
        <end position="84"/>
    </location>
</feature>
<evidence type="ECO:0000256" key="10">
    <source>
        <dbReference type="RuleBase" id="RU361115"/>
    </source>
</evidence>
<comment type="caution">
    <text evidence="11">The sequence shown here is derived from an EMBL/GenBank/DDBJ whole genome shotgun (WGS) entry which is preliminary data.</text>
</comment>
<keyword evidence="2 10" id="KW-0444">Lipid biosynthesis</keyword>
<dbReference type="PROSITE" id="PS01188">
    <property type="entry name" value="ELO"/>
    <property type="match status" value="1"/>
</dbReference>
<dbReference type="GO" id="GO:0005789">
    <property type="term" value="C:endoplasmic reticulum membrane"/>
    <property type="evidence" value="ECO:0007669"/>
    <property type="project" value="TreeGrafter"/>
</dbReference>
<dbReference type="InterPro" id="IPR002076">
    <property type="entry name" value="ELO_fam"/>
</dbReference>
<reference evidence="11" key="1">
    <citation type="submission" date="2021-06" db="EMBL/GenBank/DDBJ databases">
        <authorList>
            <person name="Hodson N. C."/>
            <person name="Mongue J. A."/>
            <person name="Jaron S. K."/>
        </authorList>
    </citation>
    <scope>NUCLEOTIDE SEQUENCE</scope>
</reference>
<dbReference type="PANTHER" id="PTHR11157:SF17">
    <property type="entry name" value="ELONGATION OF VERY LONG CHAIN FATTY ACIDS PROTEIN 6"/>
    <property type="match status" value="1"/>
</dbReference>
<comment type="catalytic activity">
    <reaction evidence="10">
        <text>a very-long-chain acyl-CoA + malonyl-CoA + H(+) = a very-long-chain 3-oxoacyl-CoA + CO2 + CoA</text>
        <dbReference type="Rhea" id="RHEA:32727"/>
        <dbReference type="ChEBI" id="CHEBI:15378"/>
        <dbReference type="ChEBI" id="CHEBI:16526"/>
        <dbReference type="ChEBI" id="CHEBI:57287"/>
        <dbReference type="ChEBI" id="CHEBI:57384"/>
        <dbReference type="ChEBI" id="CHEBI:90725"/>
        <dbReference type="ChEBI" id="CHEBI:90736"/>
        <dbReference type="EC" id="2.3.1.199"/>
    </reaction>
</comment>
<keyword evidence="5 10" id="KW-0276">Fatty acid metabolism</keyword>
<dbReference type="GO" id="GO:0042761">
    <property type="term" value="P:very long-chain fatty acid biosynthetic process"/>
    <property type="evidence" value="ECO:0007669"/>
    <property type="project" value="TreeGrafter"/>
</dbReference>
<evidence type="ECO:0000256" key="7">
    <source>
        <dbReference type="ARBA" id="ARBA00023098"/>
    </source>
</evidence>
<keyword evidence="4 10" id="KW-0812">Transmembrane</keyword>
<keyword evidence="3 10" id="KW-0808">Transferase</keyword>
<keyword evidence="8 10" id="KW-0472">Membrane</keyword>
<dbReference type="GO" id="GO:0030148">
    <property type="term" value="P:sphingolipid biosynthetic process"/>
    <property type="evidence" value="ECO:0007669"/>
    <property type="project" value="TreeGrafter"/>
</dbReference>
<sequence length="227" mass="26548">MYMRNRAAYSLRTLLVLWNFSLAVFSIFGTLRTGPELLYILGQEQGFHLSVCRRDYHNVATAFWGLLFTLSKAVELGDTAFIVLRKQPLIFLHWYHHITVLGYTWFTYESYDATSRWFMVMNYLVHSLMYTYYGLKSCRVRVPRPVSMSITFLQLSQMVVGVVVNIYSLFVKRNGGECSVEMKHINLALIMYASYFLLFANFFYRAYFIKRGGAVIKTVSKTLKKME</sequence>
<evidence type="ECO:0000256" key="1">
    <source>
        <dbReference type="ARBA" id="ARBA00004141"/>
    </source>
</evidence>
<dbReference type="Proteomes" id="UP000708208">
    <property type="component" value="Unassembled WGS sequence"/>
</dbReference>
<proteinExistence type="inferred from homology"/>
<protein>
    <recommendedName>
        <fullName evidence="10">Elongation of very long chain fatty acids protein</fullName>
        <ecNumber evidence="10">2.3.1.199</ecNumber>
    </recommendedName>
    <alternativeName>
        <fullName evidence="10">Very-long-chain 3-oxoacyl-CoA synthase</fullName>
    </alternativeName>
</protein>
<evidence type="ECO:0000256" key="5">
    <source>
        <dbReference type="ARBA" id="ARBA00022832"/>
    </source>
</evidence>
<evidence type="ECO:0000256" key="4">
    <source>
        <dbReference type="ARBA" id="ARBA00022692"/>
    </source>
</evidence>
<evidence type="ECO:0000313" key="11">
    <source>
        <dbReference type="EMBL" id="CAG7828897.1"/>
    </source>
</evidence>
<feature type="transmembrane region" description="Helical" evidence="10">
    <location>
        <begin position="114"/>
        <end position="135"/>
    </location>
</feature>
<evidence type="ECO:0000256" key="2">
    <source>
        <dbReference type="ARBA" id="ARBA00022516"/>
    </source>
</evidence>
<dbReference type="GO" id="GO:0019367">
    <property type="term" value="P:fatty acid elongation, saturated fatty acid"/>
    <property type="evidence" value="ECO:0007669"/>
    <property type="project" value="TreeGrafter"/>
</dbReference>
<gene>
    <name evidence="11" type="ORF">AFUS01_LOCUS38792</name>
</gene>
<organism evidence="11 12">
    <name type="scientific">Allacma fusca</name>
    <dbReference type="NCBI Taxonomy" id="39272"/>
    <lineage>
        <taxon>Eukaryota</taxon>
        <taxon>Metazoa</taxon>
        <taxon>Ecdysozoa</taxon>
        <taxon>Arthropoda</taxon>
        <taxon>Hexapoda</taxon>
        <taxon>Collembola</taxon>
        <taxon>Symphypleona</taxon>
        <taxon>Sminthuridae</taxon>
        <taxon>Allacma</taxon>
    </lineage>
</organism>
<dbReference type="GO" id="GO:0009922">
    <property type="term" value="F:fatty acid elongase activity"/>
    <property type="evidence" value="ECO:0007669"/>
    <property type="project" value="UniProtKB-EC"/>
</dbReference>
<dbReference type="GO" id="GO:0034626">
    <property type="term" value="P:fatty acid elongation, polyunsaturated fatty acid"/>
    <property type="evidence" value="ECO:0007669"/>
    <property type="project" value="TreeGrafter"/>
</dbReference>
<dbReference type="EMBL" id="CAJVCH010549303">
    <property type="protein sequence ID" value="CAG7828897.1"/>
    <property type="molecule type" value="Genomic_DNA"/>
</dbReference>
<evidence type="ECO:0000313" key="12">
    <source>
        <dbReference type="Proteomes" id="UP000708208"/>
    </source>
</evidence>
<dbReference type="InterPro" id="IPR030457">
    <property type="entry name" value="ELO_CS"/>
</dbReference>
<dbReference type="GO" id="GO:0034625">
    <property type="term" value="P:fatty acid elongation, monounsaturated fatty acid"/>
    <property type="evidence" value="ECO:0007669"/>
    <property type="project" value="TreeGrafter"/>
</dbReference>
<dbReference type="PANTHER" id="PTHR11157">
    <property type="entry name" value="FATTY ACID ACYL TRANSFERASE-RELATED"/>
    <property type="match status" value="1"/>
</dbReference>
<keyword evidence="7 10" id="KW-0443">Lipid metabolism</keyword>
<feature type="transmembrane region" description="Helical" evidence="10">
    <location>
        <begin position="91"/>
        <end position="108"/>
    </location>
</feature>
<feature type="transmembrane region" description="Helical" evidence="10">
    <location>
        <begin position="12"/>
        <end position="31"/>
    </location>
</feature>
<evidence type="ECO:0000256" key="8">
    <source>
        <dbReference type="ARBA" id="ARBA00023136"/>
    </source>
</evidence>
<dbReference type="EC" id="2.3.1.199" evidence="10"/>